<dbReference type="VEuPathDB" id="FungiDB:DFL_009419"/>
<comment type="caution">
    <text evidence="2">The sequence shown here is derived from an EMBL/GenBank/DDBJ whole genome shotgun (WGS) entry which is preliminary data.</text>
</comment>
<gene>
    <name evidence="2" type="ORF">DFL_009419</name>
</gene>
<dbReference type="OrthoDB" id="5355126at2759"/>
<accession>A0A436ZRJ9</accession>
<evidence type="ECO:0008006" key="4">
    <source>
        <dbReference type="Google" id="ProtNLM"/>
    </source>
</evidence>
<dbReference type="Proteomes" id="UP000283090">
    <property type="component" value="Unassembled WGS sequence"/>
</dbReference>
<evidence type="ECO:0000313" key="2">
    <source>
        <dbReference type="EMBL" id="RVD81560.1"/>
    </source>
</evidence>
<dbReference type="EMBL" id="SAEB01000012">
    <property type="protein sequence ID" value="RVD81560.1"/>
    <property type="molecule type" value="Genomic_DNA"/>
</dbReference>
<dbReference type="GeneID" id="93591730"/>
<reference evidence="2 3" key="1">
    <citation type="submission" date="2019-01" db="EMBL/GenBank/DDBJ databases">
        <title>Intercellular communication is required for trap formation in the nematode-trapping fungus Duddingtonia flagrans.</title>
        <authorList>
            <person name="Youssar L."/>
            <person name="Wernet V."/>
            <person name="Hensel N."/>
            <person name="Hildebrandt H.-G."/>
            <person name="Fischer R."/>
        </authorList>
    </citation>
    <scope>NUCLEOTIDE SEQUENCE [LARGE SCALE GENOMIC DNA]</scope>
    <source>
        <strain evidence="2 3">CBS H-5679</strain>
    </source>
</reference>
<dbReference type="RefSeq" id="XP_067487104.1">
    <property type="nucleotide sequence ID" value="XM_067639301.1"/>
</dbReference>
<protein>
    <recommendedName>
        <fullName evidence="4">Calcofluor white hypersensitive protein</fullName>
    </recommendedName>
</protein>
<name>A0A436ZRJ9_ARTFL</name>
<sequence>MAGKKSNLPLLLATATVLGGGYYYYTTSGGDIKSAQSQFEHDTTKARESATETFNHLKSSATSATELSKQKFEEATGKIDAERKKAQGEAQQKVDEADKKIQEGAKKAGGWFGRG</sequence>
<feature type="compositionally biased region" description="Polar residues" evidence="1">
    <location>
        <begin position="51"/>
        <end position="67"/>
    </location>
</feature>
<evidence type="ECO:0000256" key="1">
    <source>
        <dbReference type="SAM" id="MobiDB-lite"/>
    </source>
</evidence>
<dbReference type="AlphaFoldDB" id="A0A436ZRJ9"/>
<feature type="region of interest" description="Disordered" evidence="1">
    <location>
        <begin position="43"/>
        <end position="115"/>
    </location>
</feature>
<evidence type="ECO:0000313" key="3">
    <source>
        <dbReference type="Proteomes" id="UP000283090"/>
    </source>
</evidence>
<proteinExistence type="predicted"/>
<feature type="compositionally biased region" description="Basic and acidic residues" evidence="1">
    <location>
        <begin position="68"/>
        <end position="106"/>
    </location>
</feature>
<keyword evidence="3" id="KW-1185">Reference proteome</keyword>
<organism evidence="2 3">
    <name type="scientific">Arthrobotrys flagrans</name>
    <name type="common">Nematode-trapping fungus</name>
    <name type="synonym">Trichothecium flagrans</name>
    <dbReference type="NCBI Taxonomy" id="97331"/>
    <lineage>
        <taxon>Eukaryota</taxon>
        <taxon>Fungi</taxon>
        <taxon>Dikarya</taxon>
        <taxon>Ascomycota</taxon>
        <taxon>Pezizomycotina</taxon>
        <taxon>Orbiliomycetes</taxon>
        <taxon>Orbiliales</taxon>
        <taxon>Orbiliaceae</taxon>
        <taxon>Arthrobotrys</taxon>
    </lineage>
</organism>